<protein>
    <submittedName>
        <fullName evidence="9">Site-specific integrase</fullName>
    </submittedName>
</protein>
<evidence type="ECO:0000256" key="2">
    <source>
        <dbReference type="ARBA" id="ARBA00008857"/>
    </source>
</evidence>
<accession>A0ABT5UTM6</accession>
<sequence>MPANYDEKAGSWTAQFYYTDYTGVKKKKKKRGFKLKKDALEWERVFLEKQQADINMSFKSFTELYFEDMKHRLRVSTVRNKEQIVDLKILPFFGQMQLSQIKAADVRRWQNELMSYTDENGNGYSETYLRAIHTQLSAIFNFAVRYYNLNENPCHKAGSIGKKSAEEMQFWTRSEFEQFLQTVEDKPRSHMAFELLYYTGMRLGELLALTPADIDTDSGIITINKSLQRIDKADVVTPPKTEKSNRVITIPLFLCNDLRAYMARLYGLESTDRLFSFTKSFITQEMRRGCKLSGVKKIRVHDLRHSHASLLIELGFSPVLIAERLGHDSVETTLNTYSHLYPNKQSEVAEKLESLRK</sequence>
<evidence type="ECO:0000313" key="9">
    <source>
        <dbReference type="EMBL" id="MDE1472320.1"/>
    </source>
</evidence>
<dbReference type="InterPro" id="IPR010998">
    <property type="entry name" value="Integrase_recombinase_N"/>
</dbReference>
<name>A0ABT5UTM6_EUBLI</name>
<keyword evidence="10" id="KW-1185">Reference proteome</keyword>
<dbReference type="Pfam" id="PF14659">
    <property type="entry name" value="Phage_int_SAM_3"/>
    <property type="match status" value="1"/>
</dbReference>
<evidence type="ECO:0000313" key="10">
    <source>
        <dbReference type="Proteomes" id="UP001215087"/>
    </source>
</evidence>
<dbReference type="PROSITE" id="PS51900">
    <property type="entry name" value="CB"/>
    <property type="match status" value="1"/>
</dbReference>
<organism evidence="9 10">
    <name type="scientific">Eubacterium limosum</name>
    <dbReference type="NCBI Taxonomy" id="1736"/>
    <lineage>
        <taxon>Bacteria</taxon>
        <taxon>Bacillati</taxon>
        <taxon>Bacillota</taxon>
        <taxon>Clostridia</taxon>
        <taxon>Eubacteriales</taxon>
        <taxon>Eubacteriaceae</taxon>
        <taxon>Eubacterium</taxon>
    </lineage>
</organism>
<keyword evidence="3" id="KW-0229">DNA integration</keyword>
<comment type="caution">
    <text evidence="9">The sequence shown here is derived from an EMBL/GenBank/DDBJ whole genome shotgun (WGS) entry which is preliminary data.</text>
</comment>
<dbReference type="InterPro" id="IPR013762">
    <property type="entry name" value="Integrase-like_cat_sf"/>
</dbReference>
<evidence type="ECO:0000256" key="1">
    <source>
        <dbReference type="ARBA" id="ARBA00003283"/>
    </source>
</evidence>
<dbReference type="InterPro" id="IPR044068">
    <property type="entry name" value="CB"/>
</dbReference>
<dbReference type="InterPro" id="IPR002104">
    <property type="entry name" value="Integrase_catalytic"/>
</dbReference>
<dbReference type="Gene3D" id="1.10.443.10">
    <property type="entry name" value="Intergrase catalytic core"/>
    <property type="match status" value="1"/>
</dbReference>
<dbReference type="Gene3D" id="1.10.150.130">
    <property type="match status" value="1"/>
</dbReference>
<evidence type="ECO:0000256" key="3">
    <source>
        <dbReference type="ARBA" id="ARBA00022908"/>
    </source>
</evidence>
<feature type="domain" description="Tyr recombinase" evidence="7">
    <location>
        <begin position="166"/>
        <end position="350"/>
    </location>
</feature>
<proteinExistence type="inferred from homology"/>
<dbReference type="RefSeq" id="WP_274703004.1">
    <property type="nucleotide sequence ID" value="NZ_JAQSVD010000014.1"/>
</dbReference>
<reference evidence="9 10" key="1">
    <citation type="submission" date="2023-02" db="EMBL/GenBank/DDBJ databases">
        <title>Comparative genome analysis of Eubacterium limosum species.</title>
        <authorList>
            <person name="Bak J.E."/>
        </authorList>
    </citation>
    <scope>NUCLEOTIDE SEQUENCE [LARGE SCALE GENOMIC DNA]</scope>
    <source>
        <strain evidence="9 10">KGMB01548</strain>
    </source>
</reference>
<comment type="similarity">
    <text evidence="2">Belongs to the 'phage' integrase family.</text>
</comment>
<dbReference type="InterPro" id="IPR004107">
    <property type="entry name" value="Integrase_SAM-like_N"/>
</dbReference>
<evidence type="ECO:0000259" key="8">
    <source>
        <dbReference type="PROSITE" id="PS51900"/>
    </source>
</evidence>
<dbReference type="Proteomes" id="UP001215087">
    <property type="component" value="Unassembled WGS sequence"/>
</dbReference>
<dbReference type="PANTHER" id="PTHR30349">
    <property type="entry name" value="PHAGE INTEGRASE-RELATED"/>
    <property type="match status" value="1"/>
</dbReference>
<evidence type="ECO:0000259" key="7">
    <source>
        <dbReference type="PROSITE" id="PS51898"/>
    </source>
</evidence>
<dbReference type="InterPro" id="IPR028259">
    <property type="entry name" value="AP2-like_int_N"/>
</dbReference>
<evidence type="ECO:0000256" key="5">
    <source>
        <dbReference type="ARBA" id="ARBA00023172"/>
    </source>
</evidence>
<gene>
    <name evidence="9" type="ORF">PTZ04_18855</name>
</gene>
<evidence type="ECO:0000256" key="4">
    <source>
        <dbReference type="ARBA" id="ARBA00023125"/>
    </source>
</evidence>
<dbReference type="CDD" id="cd01189">
    <property type="entry name" value="INT_ICEBs1_C_like"/>
    <property type="match status" value="1"/>
</dbReference>
<evidence type="ECO:0000256" key="6">
    <source>
        <dbReference type="PROSITE-ProRule" id="PRU01248"/>
    </source>
</evidence>
<dbReference type="PROSITE" id="PS51898">
    <property type="entry name" value="TYR_RECOMBINASE"/>
    <property type="match status" value="1"/>
</dbReference>
<dbReference type="EMBL" id="JAQSVD010000014">
    <property type="protein sequence ID" value="MDE1472320.1"/>
    <property type="molecule type" value="Genomic_DNA"/>
</dbReference>
<dbReference type="Pfam" id="PF14657">
    <property type="entry name" value="Arm-DNA-bind_4"/>
    <property type="match status" value="1"/>
</dbReference>
<dbReference type="PANTHER" id="PTHR30349:SF64">
    <property type="entry name" value="PROPHAGE INTEGRASE INTD-RELATED"/>
    <property type="match status" value="1"/>
</dbReference>
<keyword evidence="4 6" id="KW-0238">DNA-binding</keyword>
<dbReference type="SUPFAM" id="SSF56349">
    <property type="entry name" value="DNA breaking-rejoining enzymes"/>
    <property type="match status" value="1"/>
</dbReference>
<dbReference type="InterPro" id="IPR011010">
    <property type="entry name" value="DNA_brk_join_enz"/>
</dbReference>
<comment type="function">
    <text evidence="1">Site-specific tyrosine recombinase, which acts by catalyzing the cutting and rejoining of the recombining DNA molecules.</text>
</comment>
<keyword evidence="5" id="KW-0233">DNA recombination</keyword>
<dbReference type="Pfam" id="PF00589">
    <property type="entry name" value="Phage_integrase"/>
    <property type="match status" value="1"/>
</dbReference>
<dbReference type="InterPro" id="IPR050090">
    <property type="entry name" value="Tyrosine_recombinase_XerCD"/>
</dbReference>
<feature type="domain" description="Core-binding (CB)" evidence="8">
    <location>
        <begin position="56"/>
        <end position="144"/>
    </location>
</feature>